<protein>
    <submittedName>
        <fullName evidence="3">LCP family protein</fullName>
    </submittedName>
</protein>
<dbReference type="AlphaFoldDB" id="A0A9X2VSA9"/>
<dbReference type="EMBL" id="JANYMP010000019">
    <property type="protein sequence ID" value="MCS7481721.1"/>
    <property type="molecule type" value="Genomic_DNA"/>
</dbReference>
<comment type="caution">
    <text evidence="3">The sequence shown here is derived from an EMBL/GenBank/DDBJ whole genome shotgun (WGS) entry which is preliminary data.</text>
</comment>
<reference evidence="3" key="1">
    <citation type="submission" date="2022-08" db="EMBL/GenBank/DDBJ databases">
        <authorList>
            <person name="Tistechok S."/>
            <person name="Samborskyy M."/>
            <person name="Roman I."/>
        </authorList>
    </citation>
    <scope>NUCLEOTIDE SEQUENCE</scope>
    <source>
        <strain evidence="3">DSM 103496</strain>
    </source>
</reference>
<name>A0A9X2VSA9_9PSEU</name>
<dbReference type="Pfam" id="PF03816">
    <property type="entry name" value="LytR_cpsA_psr"/>
    <property type="match status" value="1"/>
</dbReference>
<dbReference type="NCBIfam" id="TIGR00350">
    <property type="entry name" value="lytR_cpsA_psr"/>
    <property type="match status" value="1"/>
</dbReference>
<evidence type="ECO:0000313" key="4">
    <source>
        <dbReference type="Proteomes" id="UP001141259"/>
    </source>
</evidence>
<proteinExistence type="inferred from homology"/>
<dbReference type="PANTHER" id="PTHR33392:SF6">
    <property type="entry name" value="POLYISOPRENYL-TEICHOIC ACID--PEPTIDOGLYCAN TEICHOIC ACID TRANSFERASE TAGU"/>
    <property type="match status" value="1"/>
</dbReference>
<evidence type="ECO:0000256" key="1">
    <source>
        <dbReference type="ARBA" id="ARBA00006068"/>
    </source>
</evidence>
<sequence length="392" mass="40929">MRAALTVTVRVLVALLSAAVLAGSGYGWATLKRVQESVNTTDVLADLSTVPNAPPVLDGATDILLVGSDSRTDAQGNPLPADVLRQLRTEASDGLNTDTIIVLRVPHDGGKATAISIPRDTYVPIPDIGEDKINGAYGLTKYATVQRLENEGVGDRSEREKQGDQAGRRALIQVVQELTGVRVDHYAEINLYGFYLLTQVIGGVEVCLNAGTSDPASGANFGAGRQRVDGGDALAFVRQRNLPGGDLGRIRRQQVFLSAAVTELLSAGTFTDQGKLTGLLDAVTKSIVVDEKLDLVTLAQQARGVAGGNVEFATIPVVDVNARSDKGQSIVKVDVAAVKAFVGQLLGPTLVPGTTTTVPSAAPSPTQRVAGGKVVGLDGARRVVQPEVPCVD</sequence>
<dbReference type="InterPro" id="IPR050922">
    <property type="entry name" value="LytR/CpsA/Psr_CW_biosynth"/>
</dbReference>
<dbReference type="PANTHER" id="PTHR33392">
    <property type="entry name" value="POLYISOPRENYL-TEICHOIC ACID--PEPTIDOGLYCAN TEICHOIC ACID TRANSFERASE TAGU"/>
    <property type="match status" value="1"/>
</dbReference>
<evidence type="ECO:0000313" key="3">
    <source>
        <dbReference type="EMBL" id="MCS7481721.1"/>
    </source>
</evidence>
<accession>A0A9X2VSA9</accession>
<dbReference type="RefSeq" id="WP_259627197.1">
    <property type="nucleotide sequence ID" value="NZ_JANYMP010000019.1"/>
</dbReference>
<dbReference type="InterPro" id="IPR004474">
    <property type="entry name" value="LytR_CpsA_psr"/>
</dbReference>
<dbReference type="Proteomes" id="UP001141259">
    <property type="component" value="Unassembled WGS sequence"/>
</dbReference>
<evidence type="ECO:0000259" key="2">
    <source>
        <dbReference type="Pfam" id="PF03816"/>
    </source>
</evidence>
<keyword evidence="4" id="KW-1185">Reference proteome</keyword>
<dbReference type="Gene3D" id="3.40.630.190">
    <property type="entry name" value="LCP protein"/>
    <property type="match status" value="1"/>
</dbReference>
<comment type="similarity">
    <text evidence="1">Belongs to the LytR/CpsA/Psr (LCP) family.</text>
</comment>
<organism evidence="3 4">
    <name type="scientific">Umezawaea endophytica</name>
    <dbReference type="NCBI Taxonomy" id="1654476"/>
    <lineage>
        <taxon>Bacteria</taxon>
        <taxon>Bacillati</taxon>
        <taxon>Actinomycetota</taxon>
        <taxon>Actinomycetes</taxon>
        <taxon>Pseudonocardiales</taxon>
        <taxon>Pseudonocardiaceae</taxon>
        <taxon>Umezawaea</taxon>
    </lineage>
</organism>
<gene>
    <name evidence="3" type="ORF">NZH93_33100</name>
</gene>
<feature type="domain" description="Cell envelope-related transcriptional attenuator" evidence="2">
    <location>
        <begin position="96"/>
        <end position="264"/>
    </location>
</feature>